<dbReference type="AlphaFoldDB" id="A0A2M4D988"/>
<evidence type="ECO:0000313" key="3">
    <source>
        <dbReference type="EMBL" id="MBW74119.1"/>
    </source>
</evidence>
<organism evidence="3">
    <name type="scientific">Anopheles darlingi</name>
    <name type="common">Mosquito</name>
    <dbReference type="NCBI Taxonomy" id="43151"/>
    <lineage>
        <taxon>Eukaryota</taxon>
        <taxon>Metazoa</taxon>
        <taxon>Ecdysozoa</taxon>
        <taxon>Arthropoda</taxon>
        <taxon>Hexapoda</taxon>
        <taxon>Insecta</taxon>
        <taxon>Pterygota</taxon>
        <taxon>Neoptera</taxon>
        <taxon>Endopterygota</taxon>
        <taxon>Diptera</taxon>
        <taxon>Nematocera</taxon>
        <taxon>Culicoidea</taxon>
        <taxon>Culicidae</taxon>
        <taxon>Anophelinae</taxon>
        <taxon>Anopheles</taxon>
    </lineage>
</organism>
<sequence length="84" mass="9314">MWQMMMMLLLLLVLLVLLLMALTTEPVAVGVGWFRASPKHRYELAVLGRKVSVALVHLTVARGNHNGHNQDGGRERTGGNVRIV</sequence>
<feature type="chain" id="PRO_5014759906" evidence="2">
    <location>
        <begin position="24"/>
        <end position="84"/>
    </location>
</feature>
<dbReference type="EMBL" id="GGFL01009941">
    <property type="protein sequence ID" value="MBW74119.1"/>
    <property type="molecule type" value="Transcribed_RNA"/>
</dbReference>
<evidence type="ECO:0000256" key="1">
    <source>
        <dbReference type="SAM" id="MobiDB-lite"/>
    </source>
</evidence>
<protein>
    <submittedName>
        <fullName evidence="3">Putative secreted protein</fullName>
    </submittedName>
</protein>
<feature type="region of interest" description="Disordered" evidence="1">
    <location>
        <begin position="64"/>
        <end position="84"/>
    </location>
</feature>
<proteinExistence type="predicted"/>
<feature type="signal peptide" evidence="2">
    <location>
        <begin position="1"/>
        <end position="23"/>
    </location>
</feature>
<accession>A0A2M4D988</accession>
<evidence type="ECO:0000256" key="2">
    <source>
        <dbReference type="SAM" id="SignalP"/>
    </source>
</evidence>
<keyword evidence="2" id="KW-0732">Signal</keyword>
<name>A0A2M4D988_ANODA</name>
<reference evidence="3" key="1">
    <citation type="submission" date="2018-01" db="EMBL/GenBank/DDBJ databases">
        <title>An insight into the sialome of Amazonian anophelines.</title>
        <authorList>
            <person name="Ribeiro J.M."/>
            <person name="Scarpassa V."/>
            <person name="Calvo E."/>
        </authorList>
    </citation>
    <scope>NUCLEOTIDE SEQUENCE</scope>
</reference>